<keyword evidence="1" id="KW-0812">Transmembrane</keyword>
<dbReference type="AlphaFoldDB" id="A0A1I4UT33"/>
<feature type="transmembrane region" description="Helical" evidence="1">
    <location>
        <begin position="7"/>
        <end position="26"/>
    </location>
</feature>
<keyword evidence="1" id="KW-1133">Transmembrane helix</keyword>
<feature type="domain" description="Histidine kinase" evidence="2">
    <location>
        <begin position="284"/>
        <end position="475"/>
    </location>
</feature>
<dbReference type="EMBL" id="FOUJ01000008">
    <property type="protein sequence ID" value="SFM92112.1"/>
    <property type="molecule type" value="Genomic_DNA"/>
</dbReference>
<dbReference type="Pfam" id="PF17159">
    <property type="entry name" value="MASE3"/>
    <property type="match status" value="1"/>
</dbReference>
<dbReference type="SUPFAM" id="SSF55874">
    <property type="entry name" value="ATPase domain of HSP90 chaperone/DNA topoisomerase II/histidine kinase"/>
    <property type="match status" value="1"/>
</dbReference>
<dbReference type="GO" id="GO:0016301">
    <property type="term" value="F:kinase activity"/>
    <property type="evidence" value="ECO:0007669"/>
    <property type="project" value="UniProtKB-KW"/>
</dbReference>
<dbReference type="InterPro" id="IPR033425">
    <property type="entry name" value="MASE3"/>
</dbReference>
<feature type="transmembrane region" description="Helical" evidence="1">
    <location>
        <begin position="163"/>
        <end position="183"/>
    </location>
</feature>
<dbReference type="PANTHER" id="PTHR43065">
    <property type="entry name" value="SENSOR HISTIDINE KINASE"/>
    <property type="match status" value="1"/>
</dbReference>
<gene>
    <name evidence="3" type="ORF">SAMN04488696_2863</name>
</gene>
<dbReference type="InterPro" id="IPR004358">
    <property type="entry name" value="Sig_transdc_His_kin-like_C"/>
</dbReference>
<dbReference type="PROSITE" id="PS50109">
    <property type="entry name" value="HIS_KIN"/>
    <property type="match status" value="1"/>
</dbReference>
<dbReference type="STRING" id="487685.SAMN04488696_2863"/>
<protein>
    <submittedName>
        <fullName evidence="3">Signal transduction histidine kinase</fullName>
    </submittedName>
</protein>
<keyword evidence="3" id="KW-0418">Kinase</keyword>
<dbReference type="Proteomes" id="UP000198535">
    <property type="component" value="Unassembled WGS sequence"/>
</dbReference>
<keyword evidence="4" id="KW-1185">Reference proteome</keyword>
<dbReference type="PRINTS" id="PR00344">
    <property type="entry name" value="BCTRLSENSOR"/>
</dbReference>
<feature type="transmembrane region" description="Helical" evidence="1">
    <location>
        <begin position="134"/>
        <end position="151"/>
    </location>
</feature>
<dbReference type="CDD" id="cd00075">
    <property type="entry name" value="HATPase"/>
    <property type="match status" value="1"/>
</dbReference>
<feature type="transmembrane region" description="Helical" evidence="1">
    <location>
        <begin position="228"/>
        <end position="250"/>
    </location>
</feature>
<evidence type="ECO:0000256" key="1">
    <source>
        <dbReference type="SAM" id="Phobius"/>
    </source>
</evidence>
<dbReference type="SMART" id="SM00387">
    <property type="entry name" value="HATPase_c"/>
    <property type="match status" value="1"/>
</dbReference>
<proteinExistence type="predicted"/>
<organism evidence="3 4">
    <name type="scientific">Methanolobus profundi</name>
    <dbReference type="NCBI Taxonomy" id="487685"/>
    <lineage>
        <taxon>Archaea</taxon>
        <taxon>Methanobacteriati</taxon>
        <taxon>Methanobacteriota</taxon>
        <taxon>Stenosarchaea group</taxon>
        <taxon>Methanomicrobia</taxon>
        <taxon>Methanosarcinales</taxon>
        <taxon>Methanosarcinaceae</taxon>
        <taxon>Methanolobus</taxon>
    </lineage>
</organism>
<keyword evidence="3" id="KW-0808">Transferase</keyword>
<evidence type="ECO:0000259" key="2">
    <source>
        <dbReference type="PROSITE" id="PS50109"/>
    </source>
</evidence>
<dbReference type="InterPro" id="IPR005467">
    <property type="entry name" value="His_kinase_dom"/>
</dbReference>
<feature type="transmembrane region" description="Helical" evidence="1">
    <location>
        <begin position="32"/>
        <end position="52"/>
    </location>
</feature>
<dbReference type="RefSeq" id="WP_091938116.1">
    <property type="nucleotide sequence ID" value="NZ_FOUJ01000008.1"/>
</dbReference>
<dbReference type="InterPro" id="IPR003594">
    <property type="entry name" value="HATPase_dom"/>
</dbReference>
<dbReference type="OrthoDB" id="230688at2157"/>
<evidence type="ECO:0000313" key="4">
    <source>
        <dbReference type="Proteomes" id="UP000198535"/>
    </source>
</evidence>
<feature type="transmembrane region" description="Helical" evidence="1">
    <location>
        <begin position="195"/>
        <end position="216"/>
    </location>
</feature>
<reference evidence="4" key="1">
    <citation type="submission" date="2016-10" db="EMBL/GenBank/DDBJ databases">
        <authorList>
            <person name="Varghese N."/>
            <person name="Submissions S."/>
        </authorList>
    </citation>
    <scope>NUCLEOTIDE SEQUENCE [LARGE SCALE GENOMIC DNA]</scope>
    <source>
        <strain evidence="4">Mob M</strain>
    </source>
</reference>
<keyword evidence="1" id="KW-0472">Membrane</keyword>
<evidence type="ECO:0000313" key="3">
    <source>
        <dbReference type="EMBL" id="SFM92112.1"/>
    </source>
</evidence>
<dbReference type="Pfam" id="PF02518">
    <property type="entry name" value="HATPase_c"/>
    <property type="match status" value="1"/>
</dbReference>
<accession>A0A1I4UT33</accession>
<name>A0A1I4UT33_9EURY</name>
<dbReference type="Gene3D" id="3.30.565.10">
    <property type="entry name" value="Histidine kinase-like ATPase, C-terminal domain"/>
    <property type="match status" value="1"/>
</dbReference>
<feature type="transmembrane region" description="Helical" evidence="1">
    <location>
        <begin position="64"/>
        <end position="83"/>
    </location>
</feature>
<sequence>MGETHSYNRYSETIFIFFILVCLYFVSLKSFLLFHSIVEIASVVVISAVFLITWNSRHYLKNSYLLFLGVSLLFVAGIDLIHVMSYKGMNIFADGGADLPTQLWIAARYLQAISFLIAPFMLGKVLNVHKIFSIYSVVTISILASIYHGYFPKCFIEGSGLTQFKIISEYVISLILLASFIILRQHKEEFDIKVYNLLSGAIILTILAELAFTFYIDVYGFSNLVGHYFKLLSFYLIYKAIVVTSLTRPYDLLYRELKMREYELVKKKEAQERLLETLGLVNQILRHDILNDLNIISLSVDNLKERMNERELDLSEKAVRHSLQIIREMKDMESLMYIRDMKTIDLRTLTMEIAQEFPIDVDVHGTCSVKADSGLHSVIGNIILNAMVHGKADKVDISMSSQDDHCEMRISDNGSGIPDKIKERVFEEGFKYGPSGHTGLGLYIVKQIVERYGEISLEDNVPSGATFVLKFYHNYPVNEEKEAK</sequence>
<dbReference type="InterPro" id="IPR036890">
    <property type="entry name" value="HATPase_C_sf"/>
</dbReference>
<feature type="transmembrane region" description="Helical" evidence="1">
    <location>
        <begin position="103"/>
        <end position="122"/>
    </location>
</feature>